<proteinExistence type="predicted"/>
<feature type="chain" id="PRO_5008612287" description="Lipoprotein" evidence="1">
    <location>
        <begin position="24"/>
        <end position="306"/>
    </location>
</feature>
<gene>
    <name evidence="2" type="ORF">A9308_06475</name>
</gene>
<protein>
    <recommendedName>
        <fullName evidence="4">Lipoprotein</fullName>
    </recommendedName>
</protein>
<evidence type="ECO:0000313" key="3">
    <source>
        <dbReference type="Proteomes" id="UP000092508"/>
    </source>
</evidence>
<accession>A0A1B8QCB0</accession>
<dbReference type="RefSeq" id="WP_067236586.1">
    <property type="nucleotide sequence ID" value="NZ_LZMZ01000017.1"/>
</dbReference>
<evidence type="ECO:0008006" key="4">
    <source>
        <dbReference type="Google" id="ProtNLM"/>
    </source>
</evidence>
<dbReference type="Proteomes" id="UP000092508">
    <property type="component" value="Unassembled WGS sequence"/>
</dbReference>
<dbReference type="AlphaFoldDB" id="A0A1B8QCB0"/>
<keyword evidence="1" id="KW-0732">Signal</keyword>
<dbReference type="PROSITE" id="PS51257">
    <property type="entry name" value="PROKAR_LIPOPROTEIN"/>
    <property type="match status" value="1"/>
</dbReference>
<sequence length="306" mass="33578">MRSDLLHKFLAPQCLGILTVALAALVGCDRLPAPNPANNSASNVTHITRDTTPTASTTAAPAPQDGDVIVADMPATMPPAVVGLKKADFPVYLAGVPSLLHPIVPSVPAQSAYPNAKRGDATPVNYFQQTAPYTFSANVYNLVFENIKTRSAKRLFVQDNYLIKSVFYPYVDLAKTPNDAPANAATADSTMTPIDKKLLGHFIYEVKELPDDNDSKTNIDDQLSLYMSDDTGNHLTKLHPINQYVKTTYWLPEVERFYFTTQADTNGDGLINENDHIYNYVIDFAATRDAVNGYRAPTVVAYNYNP</sequence>
<organism evidence="2 3">
    <name type="scientific">Faucicola atlantae</name>
    <dbReference type="NCBI Taxonomy" id="34059"/>
    <lineage>
        <taxon>Bacteria</taxon>
        <taxon>Pseudomonadati</taxon>
        <taxon>Pseudomonadota</taxon>
        <taxon>Gammaproteobacteria</taxon>
        <taxon>Moraxellales</taxon>
        <taxon>Moraxellaceae</taxon>
        <taxon>Faucicola</taxon>
    </lineage>
</organism>
<reference evidence="2 3" key="1">
    <citation type="submission" date="2016-06" db="EMBL/GenBank/DDBJ databases">
        <title>Draft genome of Moraxella atlantae CCUG 66109.</title>
        <authorList>
            <person name="Salva-Serra F."/>
            <person name="Engstrom-Jakobsson H."/>
            <person name="Thorell K."/>
            <person name="Gonzales-Siles L."/>
            <person name="Karlsson R."/>
            <person name="Boulund F."/>
            <person name="Engstrand L."/>
            <person name="Kristiansson E."/>
            <person name="Moore E."/>
        </authorList>
    </citation>
    <scope>NUCLEOTIDE SEQUENCE [LARGE SCALE GENOMIC DNA]</scope>
    <source>
        <strain evidence="2 3">CCUG 66109</strain>
    </source>
</reference>
<feature type="signal peptide" evidence="1">
    <location>
        <begin position="1"/>
        <end position="23"/>
    </location>
</feature>
<name>A0A1B8QCB0_9GAMM</name>
<dbReference type="EMBL" id="LZMZ01000017">
    <property type="protein sequence ID" value="OBX78418.1"/>
    <property type="molecule type" value="Genomic_DNA"/>
</dbReference>
<evidence type="ECO:0000256" key="1">
    <source>
        <dbReference type="SAM" id="SignalP"/>
    </source>
</evidence>
<comment type="caution">
    <text evidence="2">The sequence shown here is derived from an EMBL/GenBank/DDBJ whole genome shotgun (WGS) entry which is preliminary data.</text>
</comment>
<evidence type="ECO:0000313" key="2">
    <source>
        <dbReference type="EMBL" id="OBX78418.1"/>
    </source>
</evidence>
<dbReference type="OrthoDB" id="482269at2"/>